<proteinExistence type="predicted"/>
<protein>
    <submittedName>
        <fullName evidence="3">DUF3552 domain-containing protein</fullName>
    </submittedName>
</protein>
<organism evidence="3">
    <name type="scientific">Aerophobetes bacterium</name>
    <dbReference type="NCBI Taxonomy" id="2030807"/>
    <lineage>
        <taxon>Bacteria</taxon>
        <taxon>Candidatus Aerophobota</taxon>
    </lineage>
</organism>
<dbReference type="InterPro" id="IPR022711">
    <property type="entry name" value="RNase_Y_N"/>
</dbReference>
<dbReference type="Pfam" id="PF12072">
    <property type="entry name" value="RNase_Y_N"/>
    <property type="match status" value="1"/>
</dbReference>
<feature type="compositionally biased region" description="Basic and acidic residues" evidence="1">
    <location>
        <begin position="70"/>
        <end position="81"/>
    </location>
</feature>
<reference evidence="3" key="1">
    <citation type="journal article" date="2020" name="mSystems">
        <title>Genome- and Community-Level Interaction Insights into Carbon Utilization and Element Cycling Functions of Hydrothermarchaeota in Hydrothermal Sediment.</title>
        <authorList>
            <person name="Zhou Z."/>
            <person name="Liu Y."/>
            <person name="Xu W."/>
            <person name="Pan J."/>
            <person name="Luo Z.H."/>
            <person name="Li M."/>
        </authorList>
    </citation>
    <scope>NUCLEOTIDE SEQUENCE [LARGE SCALE GENOMIC DNA]</scope>
    <source>
        <strain evidence="3">HyVt-329</strain>
    </source>
</reference>
<name>A0A7C1MFD7_UNCAE</name>
<comment type="caution">
    <text evidence="3">The sequence shown here is derived from an EMBL/GenBank/DDBJ whole genome shotgun (WGS) entry which is preliminary data.</text>
</comment>
<dbReference type="Proteomes" id="UP000885667">
    <property type="component" value="Unassembled WGS sequence"/>
</dbReference>
<accession>A0A7C1MFD7</accession>
<dbReference type="AlphaFoldDB" id="A0A7C1MFD7"/>
<feature type="region of interest" description="Disordered" evidence="1">
    <location>
        <begin position="70"/>
        <end position="89"/>
    </location>
</feature>
<evidence type="ECO:0000259" key="2">
    <source>
        <dbReference type="Pfam" id="PF12072"/>
    </source>
</evidence>
<feature type="domain" description="Ribonuclease Y N-terminal" evidence="2">
    <location>
        <begin position="4"/>
        <end position="89"/>
    </location>
</feature>
<feature type="non-terminal residue" evidence="3">
    <location>
        <position position="89"/>
    </location>
</feature>
<gene>
    <name evidence="3" type="ORF">ENH69_02395</name>
</gene>
<evidence type="ECO:0000256" key="1">
    <source>
        <dbReference type="SAM" id="MobiDB-lite"/>
    </source>
</evidence>
<evidence type="ECO:0000313" key="3">
    <source>
        <dbReference type="EMBL" id="HDZ50051.1"/>
    </source>
</evidence>
<dbReference type="EMBL" id="DRFT01000169">
    <property type="protein sequence ID" value="HDZ50051.1"/>
    <property type="molecule type" value="Genomic_DNA"/>
</dbReference>
<sequence>MINLILACMLAGVIGAWVITALIARIKAKSLLGKARERLVEADEEVQKKRREIELEKKEELHRIRSAFEKDTEEKRDELRRLSKKLIQR</sequence>